<dbReference type="SUPFAM" id="SSF48264">
    <property type="entry name" value="Cytochrome P450"/>
    <property type="match status" value="1"/>
</dbReference>
<dbReference type="GO" id="GO:0005506">
    <property type="term" value="F:iron ion binding"/>
    <property type="evidence" value="ECO:0007669"/>
    <property type="project" value="InterPro"/>
</dbReference>
<dbReference type="GO" id="GO:0004497">
    <property type="term" value="F:monooxygenase activity"/>
    <property type="evidence" value="ECO:0007669"/>
    <property type="project" value="UniProtKB-KW"/>
</dbReference>
<keyword evidence="4" id="KW-0560">Oxidoreductase</keyword>
<protein>
    <recommendedName>
        <fullName evidence="10">Cytochrome P450</fullName>
    </recommendedName>
</protein>
<keyword evidence="6" id="KW-0503">Monooxygenase</keyword>
<dbReference type="OrthoDB" id="1470350at2759"/>
<dbReference type="PANTHER" id="PTHR24291:SF50">
    <property type="entry name" value="BIFUNCTIONAL ALBAFLAVENONE MONOOXYGENASE_TERPENE SYNTHASE"/>
    <property type="match status" value="1"/>
</dbReference>
<evidence type="ECO:0000256" key="4">
    <source>
        <dbReference type="ARBA" id="ARBA00023002"/>
    </source>
</evidence>
<sequence>MSYADLAVFEQAVRDRITVQNIIISFTLVSITSVVVSYRRGLMAVSHFPGIRALFHPLSVPGAFIPTTWWNPGIYFAWNWRNAIYKCYENDTISFVPMLLGPPTFYTSNLEVARQLVSGTNSARSFHKPEAASKTILHWGMNLFVADGDLWRKHRRIVGPAFNSKLYEAVWAETLRTYREMVSEEGWEARYRIRVPVVQALTFKVALLIITKCGFGFSFSWADPVRTADGRMALQEAFRVISDASLTSALVPRWMQRFPLPRFKQIREAERELMGFMRAQVIERKGDITARGTGASSAAQGTNVFSMLVQASEDEESKFKLDDSELIGNVFIMLFAGHETTAHSLASTLGFLSVNNDIQEDIYEQIIAVVGRERDPVYDDYPKLDKVLATFLEALRMFPSGYVIVRQAFEDTILQVPNPRGREGSTTIPVPKGMTVAVDMIGLQYNPRYFDSPEEYRPSRWYGIANDSEAFTAFSIGAYLPLSSSSQPAADFGKPATGPRTCIGRKFTMIEAVCFLTLILRDYRVEPLLRATETLAQWKTRVLDAKIGLTLGVKDVPLTFIRRGKV</sequence>
<dbReference type="InterPro" id="IPR036396">
    <property type="entry name" value="Cyt_P450_sf"/>
</dbReference>
<gene>
    <name evidence="8" type="ORF">HYPSUDRAFT_77809</name>
</gene>
<dbReference type="Pfam" id="PF00067">
    <property type="entry name" value="p450"/>
    <property type="match status" value="1"/>
</dbReference>
<dbReference type="InterPro" id="IPR002401">
    <property type="entry name" value="Cyt_P450_E_grp-I"/>
</dbReference>
<dbReference type="EMBL" id="KN817558">
    <property type="protein sequence ID" value="KJA21381.1"/>
    <property type="molecule type" value="Genomic_DNA"/>
</dbReference>
<dbReference type="InterPro" id="IPR001128">
    <property type="entry name" value="Cyt_P450"/>
</dbReference>
<dbReference type="STRING" id="945553.A0A0D2NY17"/>
<evidence type="ECO:0000313" key="9">
    <source>
        <dbReference type="Proteomes" id="UP000054270"/>
    </source>
</evidence>
<evidence type="ECO:0000256" key="3">
    <source>
        <dbReference type="ARBA" id="ARBA00022723"/>
    </source>
</evidence>
<keyword evidence="5 7" id="KW-0408">Iron</keyword>
<evidence type="ECO:0000256" key="5">
    <source>
        <dbReference type="ARBA" id="ARBA00023004"/>
    </source>
</evidence>
<dbReference type="GO" id="GO:0016705">
    <property type="term" value="F:oxidoreductase activity, acting on paired donors, with incorporation or reduction of molecular oxygen"/>
    <property type="evidence" value="ECO:0007669"/>
    <property type="project" value="InterPro"/>
</dbReference>
<dbReference type="InterPro" id="IPR050196">
    <property type="entry name" value="Cytochrome_P450_Monoox"/>
</dbReference>
<evidence type="ECO:0000256" key="1">
    <source>
        <dbReference type="ARBA" id="ARBA00010617"/>
    </source>
</evidence>
<dbReference type="Gene3D" id="1.10.630.10">
    <property type="entry name" value="Cytochrome P450"/>
    <property type="match status" value="1"/>
</dbReference>
<accession>A0A0D2NY17</accession>
<dbReference type="AlphaFoldDB" id="A0A0D2NY17"/>
<evidence type="ECO:0000313" key="8">
    <source>
        <dbReference type="EMBL" id="KJA21381.1"/>
    </source>
</evidence>
<dbReference type="PRINTS" id="PR00463">
    <property type="entry name" value="EP450I"/>
</dbReference>
<evidence type="ECO:0000256" key="2">
    <source>
        <dbReference type="ARBA" id="ARBA00022617"/>
    </source>
</evidence>
<keyword evidence="2 7" id="KW-0349">Heme</keyword>
<evidence type="ECO:0000256" key="7">
    <source>
        <dbReference type="PIRSR" id="PIRSR602401-1"/>
    </source>
</evidence>
<organism evidence="8 9">
    <name type="scientific">Hypholoma sublateritium (strain FD-334 SS-4)</name>
    <dbReference type="NCBI Taxonomy" id="945553"/>
    <lineage>
        <taxon>Eukaryota</taxon>
        <taxon>Fungi</taxon>
        <taxon>Dikarya</taxon>
        <taxon>Basidiomycota</taxon>
        <taxon>Agaricomycotina</taxon>
        <taxon>Agaricomycetes</taxon>
        <taxon>Agaricomycetidae</taxon>
        <taxon>Agaricales</taxon>
        <taxon>Agaricineae</taxon>
        <taxon>Strophariaceae</taxon>
        <taxon>Hypholoma</taxon>
    </lineage>
</organism>
<comment type="cofactor">
    <cofactor evidence="7">
        <name>heme</name>
        <dbReference type="ChEBI" id="CHEBI:30413"/>
    </cofactor>
</comment>
<dbReference type="PANTHER" id="PTHR24291">
    <property type="entry name" value="CYTOCHROME P450 FAMILY 4"/>
    <property type="match status" value="1"/>
</dbReference>
<evidence type="ECO:0000256" key="6">
    <source>
        <dbReference type="ARBA" id="ARBA00023033"/>
    </source>
</evidence>
<feature type="binding site" description="axial binding residue" evidence="7">
    <location>
        <position position="502"/>
    </location>
    <ligand>
        <name>heme</name>
        <dbReference type="ChEBI" id="CHEBI:30413"/>
    </ligand>
    <ligandPart>
        <name>Fe</name>
        <dbReference type="ChEBI" id="CHEBI:18248"/>
    </ligandPart>
</feature>
<reference evidence="9" key="1">
    <citation type="submission" date="2014-04" db="EMBL/GenBank/DDBJ databases">
        <title>Evolutionary Origins and Diversification of the Mycorrhizal Mutualists.</title>
        <authorList>
            <consortium name="DOE Joint Genome Institute"/>
            <consortium name="Mycorrhizal Genomics Consortium"/>
            <person name="Kohler A."/>
            <person name="Kuo A."/>
            <person name="Nagy L.G."/>
            <person name="Floudas D."/>
            <person name="Copeland A."/>
            <person name="Barry K.W."/>
            <person name="Cichocki N."/>
            <person name="Veneault-Fourrey C."/>
            <person name="LaButti K."/>
            <person name="Lindquist E.A."/>
            <person name="Lipzen A."/>
            <person name="Lundell T."/>
            <person name="Morin E."/>
            <person name="Murat C."/>
            <person name="Riley R."/>
            <person name="Ohm R."/>
            <person name="Sun H."/>
            <person name="Tunlid A."/>
            <person name="Henrissat B."/>
            <person name="Grigoriev I.V."/>
            <person name="Hibbett D.S."/>
            <person name="Martin F."/>
        </authorList>
    </citation>
    <scope>NUCLEOTIDE SEQUENCE [LARGE SCALE GENOMIC DNA]</scope>
    <source>
        <strain evidence="9">FD-334 SS-4</strain>
    </source>
</reference>
<comment type="similarity">
    <text evidence="1">Belongs to the cytochrome P450 family.</text>
</comment>
<dbReference type="Proteomes" id="UP000054270">
    <property type="component" value="Unassembled WGS sequence"/>
</dbReference>
<proteinExistence type="inferred from homology"/>
<keyword evidence="9" id="KW-1185">Reference proteome</keyword>
<name>A0A0D2NY17_HYPSF</name>
<evidence type="ECO:0008006" key="10">
    <source>
        <dbReference type="Google" id="ProtNLM"/>
    </source>
</evidence>
<keyword evidence="3 7" id="KW-0479">Metal-binding</keyword>
<dbReference type="GO" id="GO:0020037">
    <property type="term" value="F:heme binding"/>
    <property type="evidence" value="ECO:0007669"/>
    <property type="project" value="InterPro"/>
</dbReference>